<dbReference type="Pfam" id="PF03992">
    <property type="entry name" value="ABM"/>
    <property type="match status" value="2"/>
</dbReference>
<dbReference type="PANTHER" id="PTHR40624:SF1">
    <property type="entry name" value="BIOSYNTHESIS MONOOXYGENASE, PUTATIVE (AFU_ORTHOLOGUE AFUA_1G12025)-RELATED"/>
    <property type="match status" value="1"/>
</dbReference>
<dbReference type="InterPro" id="IPR011008">
    <property type="entry name" value="Dimeric_a/b-barrel"/>
</dbReference>
<dbReference type="InterPro" id="IPR007138">
    <property type="entry name" value="ABM_dom"/>
</dbReference>
<protein>
    <recommendedName>
        <fullName evidence="1">ABM domain-containing protein</fullName>
    </recommendedName>
</protein>
<dbReference type="AlphaFoldDB" id="A0A0B7KMC3"/>
<evidence type="ECO:0000313" key="2">
    <source>
        <dbReference type="EMBL" id="CEO56015.1"/>
    </source>
</evidence>
<reference evidence="2" key="1">
    <citation type="submission" date="2015-01" db="EMBL/GenBank/DDBJ databases">
        <authorList>
            <person name="Durling Mikael"/>
        </authorList>
    </citation>
    <scope>NUCLEOTIDE SEQUENCE</scope>
</reference>
<sequence>MSNELVVIARLLTPGGEVRDQVIKRLKIIAQEAHDAEPSTTVYAILVPREDDGTTIFVAEWYKDQAAFDLHMKSQSVKEILDWAPSIPFFATNPPHLTLQPVSKEFSFSRPTAAIHSDPHVIIAELDYVPGGVETSTPYWKAVVDTGRDKEEGTLLYGLLKDPNAENKLYTFEAYESPEYLKSVHVPSDAVAENIKNTKHLRTGLKHTVLKMIGGYLYKK</sequence>
<dbReference type="PROSITE" id="PS51725">
    <property type="entry name" value="ABM"/>
    <property type="match status" value="1"/>
</dbReference>
<evidence type="ECO:0000259" key="1">
    <source>
        <dbReference type="PROSITE" id="PS51725"/>
    </source>
</evidence>
<dbReference type="SUPFAM" id="SSF54909">
    <property type="entry name" value="Dimeric alpha+beta barrel"/>
    <property type="match status" value="2"/>
</dbReference>
<dbReference type="EMBL" id="CDPU01000060">
    <property type="protein sequence ID" value="CEO56015.1"/>
    <property type="molecule type" value="Genomic_DNA"/>
</dbReference>
<name>A0A0B7KMC3_BIOOC</name>
<feature type="domain" description="ABM" evidence="1">
    <location>
        <begin position="5"/>
        <end position="99"/>
    </location>
</feature>
<accession>A0A0B7KMC3</accession>
<dbReference type="PANTHER" id="PTHR40624">
    <property type="entry name" value="BIOSYNTHESIS MONOOXYGENASE, PUTATIVE (AFU_ORTHOLOGUE AFUA_1G12025)-RELATED"/>
    <property type="match status" value="1"/>
</dbReference>
<dbReference type="Gene3D" id="3.30.70.100">
    <property type="match status" value="1"/>
</dbReference>
<organism evidence="2">
    <name type="scientific">Bionectria ochroleuca</name>
    <name type="common">Gliocladium roseum</name>
    <dbReference type="NCBI Taxonomy" id="29856"/>
    <lineage>
        <taxon>Eukaryota</taxon>
        <taxon>Fungi</taxon>
        <taxon>Dikarya</taxon>
        <taxon>Ascomycota</taxon>
        <taxon>Pezizomycotina</taxon>
        <taxon>Sordariomycetes</taxon>
        <taxon>Hypocreomycetidae</taxon>
        <taxon>Hypocreales</taxon>
        <taxon>Bionectriaceae</taxon>
        <taxon>Clonostachys</taxon>
    </lineage>
</organism>
<gene>
    <name evidence="2" type="ORF">BN869_000012073_1</name>
</gene>
<proteinExistence type="predicted"/>